<evidence type="ECO:0000313" key="2">
    <source>
        <dbReference type="EMBL" id="GAA1997030.1"/>
    </source>
</evidence>
<feature type="region of interest" description="Disordered" evidence="1">
    <location>
        <begin position="1"/>
        <end position="27"/>
    </location>
</feature>
<dbReference type="Proteomes" id="UP001500755">
    <property type="component" value="Unassembled WGS sequence"/>
</dbReference>
<protein>
    <submittedName>
        <fullName evidence="2">Uncharacterized protein</fullName>
    </submittedName>
</protein>
<proteinExistence type="predicted"/>
<accession>A0ABN2T465</accession>
<evidence type="ECO:0000256" key="1">
    <source>
        <dbReference type="SAM" id="MobiDB-lite"/>
    </source>
</evidence>
<keyword evidence="3" id="KW-1185">Reference proteome</keyword>
<evidence type="ECO:0000313" key="3">
    <source>
        <dbReference type="Proteomes" id="UP001500755"/>
    </source>
</evidence>
<gene>
    <name evidence="2" type="ORF">GCM10009755_00010</name>
</gene>
<sequence length="95" mass="10411">MVESPLANPQADADFDRLDPEADEPTGQRIAEGIAPQLAQHLVDFPWLREPSTRLSTSPDVDGHAFAETLVSVYNAAQLDVLARASELARKRLET</sequence>
<comment type="caution">
    <text evidence="2">The sequence shown here is derived from an EMBL/GenBank/DDBJ whole genome shotgun (WGS) entry which is preliminary data.</text>
</comment>
<reference evidence="2 3" key="1">
    <citation type="journal article" date="2019" name="Int. J. Syst. Evol. Microbiol.">
        <title>The Global Catalogue of Microorganisms (GCM) 10K type strain sequencing project: providing services to taxonomists for standard genome sequencing and annotation.</title>
        <authorList>
            <consortium name="The Broad Institute Genomics Platform"/>
            <consortium name="The Broad Institute Genome Sequencing Center for Infectious Disease"/>
            <person name="Wu L."/>
            <person name="Ma J."/>
        </authorList>
    </citation>
    <scope>NUCLEOTIDE SEQUENCE [LARGE SCALE GENOMIC DNA]</scope>
    <source>
        <strain evidence="2 3">JCM 14546</strain>
    </source>
</reference>
<organism evidence="2 3">
    <name type="scientific">Brevibacterium samyangense</name>
    <dbReference type="NCBI Taxonomy" id="366888"/>
    <lineage>
        <taxon>Bacteria</taxon>
        <taxon>Bacillati</taxon>
        <taxon>Actinomycetota</taxon>
        <taxon>Actinomycetes</taxon>
        <taxon>Micrococcales</taxon>
        <taxon>Brevibacteriaceae</taxon>
        <taxon>Brevibacterium</taxon>
    </lineage>
</organism>
<dbReference type="EMBL" id="BAAANO010000001">
    <property type="protein sequence ID" value="GAA1997030.1"/>
    <property type="molecule type" value="Genomic_DNA"/>
</dbReference>
<name>A0ABN2T465_9MICO</name>